<reference evidence="2 4" key="1">
    <citation type="submission" date="2018-04" db="EMBL/GenBank/DDBJ databases">
        <title>Draft genome sequence of Pseudomonas syringae pv. actinidiae biovar 1 strains isolated from kiwifruit in Kagawa prefecture.</title>
        <authorList>
            <person name="Tabuchi M."/>
            <person name="Saito M."/>
            <person name="Fujiwara S."/>
            <person name="Sasa N."/>
            <person name="Akimitsu K."/>
            <person name="Gomi K."/>
            <person name="Konishi-Sugita S."/>
            <person name="Hamano K."/>
            <person name="Kataoka I."/>
        </authorList>
    </citation>
    <scope>NUCLEOTIDE SEQUENCE [LARGE SCALE GENOMIC DNA]</scope>
    <source>
        <strain evidence="2 4">MAFF212206</strain>
    </source>
</reference>
<reference evidence="3 5" key="2">
    <citation type="submission" date="2018-04" db="EMBL/GenBank/DDBJ databases">
        <title>Draft genome sequence of Pseudomonas syringae pv. actinidiae biovar 3 strains isolated from kiwifruit in Kagawa prefecture.</title>
        <authorList>
            <person name="Tabuchi M."/>
            <person name="Saito M."/>
            <person name="Fujiwara S."/>
            <person name="Sasa N."/>
            <person name="Akimitsu K."/>
            <person name="Gomi K."/>
            <person name="Konishi-Sugita S."/>
            <person name="Hamano K."/>
            <person name="Kataoka I."/>
        </authorList>
    </citation>
    <scope>NUCLEOTIDE SEQUENCE [LARGE SCALE GENOMIC DNA]</scope>
    <source>
        <strain evidence="3 5">MAFF212211</strain>
    </source>
</reference>
<feature type="transmembrane region" description="Helical" evidence="1">
    <location>
        <begin position="61"/>
        <end position="86"/>
    </location>
</feature>
<comment type="caution">
    <text evidence="2">The sequence shown here is derived from an EMBL/GenBank/DDBJ whole genome shotgun (WGS) entry which is preliminary data.</text>
</comment>
<dbReference type="Proteomes" id="UP000248291">
    <property type="component" value="Unassembled WGS sequence"/>
</dbReference>
<evidence type="ECO:0000256" key="1">
    <source>
        <dbReference type="SAM" id="Phobius"/>
    </source>
</evidence>
<evidence type="ECO:0000313" key="3">
    <source>
        <dbReference type="EMBL" id="GBH20139.1"/>
    </source>
</evidence>
<evidence type="ECO:0000313" key="2">
    <source>
        <dbReference type="EMBL" id="GBH07837.1"/>
    </source>
</evidence>
<sequence>MNPPNRESRANGLLWSLRCNDHSIQPVQALPKGSFYCSRPGCGASPKYNSSPKESVSCASAVLFLLCVSRFVLFLLWVSYCLLFFLY</sequence>
<name>A0A2V0Q6K1_PSESF</name>
<dbReference type="EMBL" id="BGKA01000244">
    <property type="protein sequence ID" value="GBH20139.1"/>
    <property type="molecule type" value="Genomic_DNA"/>
</dbReference>
<keyword evidence="1" id="KW-1133">Transmembrane helix</keyword>
<organism evidence="2 4">
    <name type="scientific">Pseudomonas syringae pv. actinidiae</name>
    <dbReference type="NCBI Taxonomy" id="103796"/>
    <lineage>
        <taxon>Bacteria</taxon>
        <taxon>Pseudomonadati</taxon>
        <taxon>Pseudomonadota</taxon>
        <taxon>Gammaproteobacteria</taxon>
        <taxon>Pseudomonadales</taxon>
        <taxon>Pseudomonadaceae</taxon>
        <taxon>Pseudomonas</taxon>
        <taxon>Pseudomonas syringae</taxon>
    </lineage>
</organism>
<evidence type="ECO:0000313" key="4">
    <source>
        <dbReference type="Proteomes" id="UP000247480"/>
    </source>
</evidence>
<proteinExistence type="predicted"/>
<dbReference type="EMBL" id="BGJZ01000061">
    <property type="protein sequence ID" value="GBH07837.1"/>
    <property type="molecule type" value="Genomic_DNA"/>
</dbReference>
<keyword evidence="1" id="KW-0472">Membrane</keyword>
<dbReference type="Proteomes" id="UP000247480">
    <property type="component" value="Unassembled WGS sequence"/>
</dbReference>
<keyword evidence="1" id="KW-0812">Transmembrane</keyword>
<evidence type="ECO:0000313" key="5">
    <source>
        <dbReference type="Proteomes" id="UP000248291"/>
    </source>
</evidence>
<dbReference type="AlphaFoldDB" id="A0A2V0Q6K1"/>
<gene>
    <name evidence="2" type="ORF">KPSA1_01197</name>
    <name evidence="3" type="ORF">KPSA3_06162</name>
</gene>
<protein>
    <submittedName>
        <fullName evidence="2">Uncharacterized protein</fullName>
    </submittedName>
</protein>
<accession>A0A2V0Q6K1</accession>